<keyword evidence="1" id="KW-0808">Transferase</keyword>
<dbReference type="SMART" id="SM00298">
    <property type="entry name" value="CHROMO"/>
    <property type="match status" value="1"/>
</dbReference>
<dbReference type="InterPro" id="IPR001584">
    <property type="entry name" value="Integrase_cat-core"/>
</dbReference>
<keyword evidence="3" id="KW-0540">Nuclease</keyword>
<dbReference type="EMBL" id="NCKW01006871">
    <property type="protein sequence ID" value="POM70643.1"/>
    <property type="molecule type" value="Genomic_DNA"/>
</dbReference>
<organism evidence="9 10">
    <name type="scientific">Phytophthora palmivora</name>
    <dbReference type="NCBI Taxonomy" id="4796"/>
    <lineage>
        <taxon>Eukaryota</taxon>
        <taxon>Sar</taxon>
        <taxon>Stramenopiles</taxon>
        <taxon>Oomycota</taxon>
        <taxon>Peronosporomycetes</taxon>
        <taxon>Peronosporales</taxon>
        <taxon>Peronosporaceae</taxon>
        <taxon>Phytophthora</taxon>
    </lineage>
</organism>
<feature type="domain" description="Chromo" evidence="7">
    <location>
        <begin position="797"/>
        <end position="849"/>
    </location>
</feature>
<dbReference type="InterPro" id="IPR002156">
    <property type="entry name" value="RNaseH_domain"/>
</dbReference>
<dbReference type="PANTHER" id="PTHR37984:SF5">
    <property type="entry name" value="PROTEIN NYNRIN-LIKE"/>
    <property type="match status" value="1"/>
</dbReference>
<dbReference type="GO" id="GO:0004523">
    <property type="term" value="F:RNA-DNA hybrid ribonuclease activity"/>
    <property type="evidence" value="ECO:0007669"/>
    <property type="project" value="InterPro"/>
</dbReference>
<dbReference type="InterPro" id="IPR012337">
    <property type="entry name" value="RNaseH-like_sf"/>
</dbReference>
<dbReference type="Pfam" id="PF17921">
    <property type="entry name" value="Integrase_H2C2"/>
    <property type="match status" value="1"/>
</dbReference>
<evidence type="ECO:0000259" key="7">
    <source>
        <dbReference type="PROSITE" id="PS50013"/>
    </source>
</evidence>
<evidence type="ECO:0000313" key="9">
    <source>
        <dbReference type="EMBL" id="POM70643.1"/>
    </source>
</evidence>
<dbReference type="Pfam" id="PF17917">
    <property type="entry name" value="RT_RNaseH"/>
    <property type="match status" value="1"/>
</dbReference>
<dbReference type="Gene3D" id="2.40.50.40">
    <property type="match status" value="1"/>
</dbReference>
<dbReference type="InterPro" id="IPR041373">
    <property type="entry name" value="RT_RNaseH"/>
</dbReference>
<reference evidence="9 10" key="1">
    <citation type="journal article" date="2017" name="Genome Biol. Evol.">
        <title>Phytophthora megakarya and P. palmivora, closely related causal agents of cacao black pod rot, underwent increases in genome sizes and gene numbers by different mechanisms.</title>
        <authorList>
            <person name="Ali S.S."/>
            <person name="Shao J."/>
            <person name="Lary D.J."/>
            <person name="Kronmiller B."/>
            <person name="Shen D."/>
            <person name="Strem M.D."/>
            <person name="Amoako-Attah I."/>
            <person name="Akrofi A.Y."/>
            <person name="Begoude B.A."/>
            <person name="Ten Hoopen G.M."/>
            <person name="Coulibaly K."/>
            <person name="Kebe B.I."/>
            <person name="Melnick R.L."/>
            <person name="Guiltinan M.J."/>
            <person name="Tyler B.M."/>
            <person name="Meinhardt L.W."/>
            <person name="Bailey B.A."/>
        </authorList>
    </citation>
    <scope>NUCLEOTIDE SEQUENCE [LARGE SCALE GENOMIC DNA]</scope>
    <source>
        <strain evidence="10">sbr112.9</strain>
    </source>
</reference>
<dbReference type="SUPFAM" id="SSF56672">
    <property type="entry name" value="DNA/RNA polymerases"/>
    <property type="match status" value="1"/>
</dbReference>
<evidence type="ECO:0000259" key="8">
    <source>
        <dbReference type="PROSITE" id="PS50994"/>
    </source>
</evidence>
<comment type="caution">
    <text evidence="9">The sequence shown here is derived from an EMBL/GenBank/DDBJ whole genome shotgun (WGS) entry which is preliminary data.</text>
</comment>
<dbReference type="AlphaFoldDB" id="A0A2P4XYK6"/>
<gene>
    <name evidence="9" type="ORF">PHPALM_12887</name>
</gene>
<evidence type="ECO:0000256" key="3">
    <source>
        <dbReference type="ARBA" id="ARBA00022722"/>
    </source>
</evidence>
<dbReference type="PANTHER" id="PTHR37984">
    <property type="entry name" value="PROTEIN CBG26694"/>
    <property type="match status" value="1"/>
</dbReference>
<keyword evidence="10" id="KW-1185">Reference proteome</keyword>
<dbReference type="SUPFAM" id="SSF54160">
    <property type="entry name" value="Chromo domain-like"/>
    <property type="match status" value="1"/>
</dbReference>
<proteinExistence type="predicted"/>
<dbReference type="InterPro" id="IPR036397">
    <property type="entry name" value="RNaseH_sf"/>
</dbReference>
<keyword evidence="5" id="KW-0378">Hydrolase</keyword>
<dbReference type="InterPro" id="IPR050951">
    <property type="entry name" value="Retrovirus_Pol_polyprotein"/>
</dbReference>
<feature type="domain" description="Integrase catalytic" evidence="8">
    <location>
        <begin position="619"/>
        <end position="706"/>
    </location>
</feature>
<dbReference type="PROSITE" id="PS50994">
    <property type="entry name" value="INTEGRASE"/>
    <property type="match status" value="1"/>
</dbReference>
<dbReference type="GO" id="GO:0015074">
    <property type="term" value="P:DNA integration"/>
    <property type="evidence" value="ECO:0007669"/>
    <property type="project" value="InterPro"/>
</dbReference>
<feature type="non-terminal residue" evidence="9">
    <location>
        <position position="1"/>
    </location>
</feature>
<dbReference type="GO" id="GO:0003676">
    <property type="term" value="F:nucleic acid binding"/>
    <property type="evidence" value="ECO:0007669"/>
    <property type="project" value="InterPro"/>
</dbReference>
<name>A0A2P4XYK6_9STRA</name>
<keyword evidence="4" id="KW-0255">Endonuclease</keyword>
<dbReference type="InterPro" id="IPR000953">
    <property type="entry name" value="Chromo/chromo_shadow_dom"/>
</dbReference>
<evidence type="ECO:0000256" key="5">
    <source>
        <dbReference type="ARBA" id="ARBA00022801"/>
    </source>
</evidence>
<dbReference type="InterPro" id="IPR041588">
    <property type="entry name" value="Integrase_H2C2"/>
</dbReference>
<dbReference type="InterPro" id="IPR043502">
    <property type="entry name" value="DNA/RNA_pol_sf"/>
</dbReference>
<dbReference type="OrthoDB" id="108047at2759"/>
<dbReference type="GO" id="GO:0003964">
    <property type="term" value="F:RNA-directed DNA polymerase activity"/>
    <property type="evidence" value="ECO:0007669"/>
    <property type="project" value="UniProtKB-KW"/>
</dbReference>
<evidence type="ECO:0000256" key="6">
    <source>
        <dbReference type="ARBA" id="ARBA00022918"/>
    </source>
</evidence>
<evidence type="ECO:0000313" key="10">
    <source>
        <dbReference type="Proteomes" id="UP000237271"/>
    </source>
</evidence>
<evidence type="ECO:0000256" key="2">
    <source>
        <dbReference type="ARBA" id="ARBA00022695"/>
    </source>
</evidence>
<dbReference type="PROSITE" id="PS50013">
    <property type="entry name" value="CHROMO_2"/>
    <property type="match status" value="1"/>
</dbReference>
<dbReference type="Gene3D" id="1.10.340.70">
    <property type="match status" value="1"/>
</dbReference>
<dbReference type="FunFam" id="1.10.340.70:FF:000001">
    <property type="entry name" value="Retrovirus-related Pol polyprotein from transposon gypsy-like Protein"/>
    <property type="match status" value="1"/>
</dbReference>
<dbReference type="Pfam" id="PF00385">
    <property type="entry name" value="Chromo"/>
    <property type="match status" value="1"/>
</dbReference>
<dbReference type="Proteomes" id="UP000237271">
    <property type="component" value="Unassembled WGS sequence"/>
</dbReference>
<dbReference type="InterPro" id="IPR016197">
    <property type="entry name" value="Chromo-like_dom_sf"/>
</dbReference>
<evidence type="ECO:0000256" key="1">
    <source>
        <dbReference type="ARBA" id="ARBA00022679"/>
    </source>
</evidence>
<keyword evidence="6 9" id="KW-0695">RNA-directed DNA polymerase</keyword>
<dbReference type="Gene3D" id="3.30.420.10">
    <property type="entry name" value="Ribonuclease H-like superfamily/Ribonuclease H"/>
    <property type="match status" value="2"/>
</dbReference>
<accession>A0A2P4XYK6</accession>
<sequence>QLCQDLNALLFRLRYWNISVSLPKSEFGKLSIPYLSHEISAEGIRAIPKIAKGVKDLPFPTTLKGVQSFMDSLNYYNKFIEGLPVTAAVLYVRHPDRSRPFVIIPHANPWAASAVLGQEYDGVVHPVRFTGRILNDAELRCHIAEKEVIAILRVLEVFRTLVEGSHKIVVYTRKWLLTSQSADGRTVKWGLKLSHWDLEIRRVQRDEDGLAVILGAGTPREHLDEVAENLILAKGRVKPPVPISIEMLEADYEGYILSFDGAAKTSTRQGSCGCILWRLPGWEILDAQGFILGNVTVNDAEYHGLLKGLTLAIERGVQDIVVVGDSRITIQQAQGLINCNQPYLQRKLAGYEVLKTKFKSVRLVHVKREFNQPADYLTSKTLALGESWKVEDADERTHLQLVSKIHEKLVKTKLLPNVGIQKDGPQGAETLSAPGHECAPLPAVAKVFAVITRAQIRESEIQGEPMGPLEYQAERWRRVKMHQDKDGHLLQLKDFLRGNTGKLSHTQARKLAMVADDFVLDSGEVLYRLSRSTRDRPRDMVDELRLVVPKALQPDIVHYAHEDFQGGHQRITRTYEKLRSEFYWHGMYADVEVFVKECVDCASGKGRPQNPGPSTGNIEPRRPFEVVSMDFVTHLPKSARGNTFLLLFQDAFSGFVMCKPKSSTTAQDVAEVYEEQVFRRFGASSMLRHDQDPRFIRFMSEVFTRFRELPVSSGPLWRMSRKLAHMWHGPFRIQEIHDNFRVKLRVENTGYRVNRLKPRALFPRRPTVEIEVSEDDDFDAALLPEDSWEPDVVNDEYEVERILDLRWTKRTRTSRRIREYLVKWKGYDETEWLPASKLNCGALLYEFNQGARALARFQAMQAGDYHPGM</sequence>
<dbReference type="Pfam" id="PF13456">
    <property type="entry name" value="RVT_3"/>
    <property type="match status" value="1"/>
</dbReference>
<keyword evidence="2" id="KW-0548">Nucleotidyltransferase</keyword>
<dbReference type="InterPro" id="IPR043128">
    <property type="entry name" value="Rev_trsase/Diguanyl_cyclase"/>
</dbReference>
<dbReference type="SUPFAM" id="SSF53098">
    <property type="entry name" value="Ribonuclease H-like"/>
    <property type="match status" value="2"/>
</dbReference>
<dbReference type="InterPro" id="IPR023780">
    <property type="entry name" value="Chromo_domain"/>
</dbReference>
<dbReference type="Gene3D" id="3.30.70.270">
    <property type="match status" value="1"/>
</dbReference>
<protein>
    <submittedName>
        <fullName evidence="9">Reverse transcriptase</fullName>
    </submittedName>
</protein>
<evidence type="ECO:0000256" key="4">
    <source>
        <dbReference type="ARBA" id="ARBA00022759"/>
    </source>
</evidence>